<dbReference type="SUPFAM" id="SSF160631">
    <property type="entry name" value="SMI1/KNR4-like"/>
    <property type="match status" value="1"/>
</dbReference>
<evidence type="ECO:0000259" key="1">
    <source>
        <dbReference type="Pfam" id="PF09346"/>
    </source>
</evidence>
<organism evidence="2 3">
    <name type="scientific">Ferrimonas sediminicola</name>
    <dbReference type="NCBI Taxonomy" id="2569538"/>
    <lineage>
        <taxon>Bacteria</taxon>
        <taxon>Pseudomonadati</taxon>
        <taxon>Pseudomonadota</taxon>
        <taxon>Gammaproteobacteria</taxon>
        <taxon>Alteromonadales</taxon>
        <taxon>Ferrimonadaceae</taxon>
        <taxon>Ferrimonas</taxon>
    </lineage>
</organism>
<evidence type="ECO:0000313" key="2">
    <source>
        <dbReference type="EMBL" id="TKB50297.1"/>
    </source>
</evidence>
<accession>A0A4U1BGZ9</accession>
<evidence type="ECO:0000313" key="3">
    <source>
        <dbReference type="Proteomes" id="UP000305674"/>
    </source>
</evidence>
<dbReference type="Pfam" id="PF09346">
    <property type="entry name" value="SMI1_KNR4"/>
    <property type="match status" value="1"/>
</dbReference>
<dbReference type="Proteomes" id="UP000305674">
    <property type="component" value="Unassembled WGS sequence"/>
</dbReference>
<keyword evidence="3" id="KW-1185">Reference proteome</keyword>
<dbReference type="RefSeq" id="WP_136851548.1">
    <property type="nucleotide sequence ID" value="NZ_SWCI01000002.1"/>
</dbReference>
<feature type="domain" description="Knr4/Smi1-like" evidence="1">
    <location>
        <begin position="42"/>
        <end position="180"/>
    </location>
</feature>
<dbReference type="InterPro" id="IPR037883">
    <property type="entry name" value="Knr4/Smi1-like_sf"/>
</dbReference>
<dbReference type="InterPro" id="IPR018958">
    <property type="entry name" value="Knr4/Smi1-like_dom"/>
</dbReference>
<name>A0A4U1BGZ9_9GAMM</name>
<protein>
    <submittedName>
        <fullName evidence="2">SMI1/KNR4 family protein</fullName>
    </submittedName>
</protein>
<reference evidence="2 3" key="1">
    <citation type="submission" date="2019-04" db="EMBL/GenBank/DDBJ databases">
        <authorList>
            <person name="Hwang J.C."/>
        </authorList>
    </citation>
    <scope>NUCLEOTIDE SEQUENCE [LARGE SCALE GENOMIC DNA]</scope>
    <source>
        <strain evidence="2 3">IMCC35001</strain>
    </source>
</reference>
<dbReference type="EMBL" id="SWCI01000002">
    <property type="protein sequence ID" value="TKB50297.1"/>
    <property type="molecule type" value="Genomic_DNA"/>
</dbReference>
<comment type="caution">
    <text evidence="2">The sequence shown here is derived from an EMBL/GenBank/DDBJ whole genome shotgun (WGS) entry which is preliminary data.</text>
</comment>
<gene>
    <name evidence="2" type="ORF">FCL40_03810</name>
</gene>
<dbReference type="Gene3D" id="3.40.1580.10">
    <property type="entry name" value="SMI1/KNR4-like"/>
    <property type="match status" value="1"/>
</dbReference>
<dbReference type="OrthoDB" id="6398649at2"/>
<sequence>MKLFTDNRKLSILHKGEELVAPDSKLSQISFAPLKSPLDRQVLYHLETSLGIRYPQLIIDFLEQCGGYEASTRYVYPSALGKAFKPIGVELRCPDRRWFFDLSCFQLPEPDPFATLSAALPPDFVQQNETLLRKLVPLAWDNGFLLCLDFSRNPGEPAIAFIDPKTPVIHPMFLNFIDFVLRIGYLEA</sequence>
<dbReference type="AlphaFoldDB" id="A0A4U1BGZ9"/>
<proteinExistence type="predicted"/>